<dbReference type="Gene3D" id="2.40.50.100">
    <property type="match status" value="1"/>
</dbReference>
<keyword evidence="4 8" id="KW-0276">Fatty acid metabolism</keyword>
<dbReference type="RefSeq" id="WP_125704809.1">
    <property type="nucleotide sequence ID" value="NZ_JBHTOO010000002.1"/>
</dbReference>
<evidence type="ECO:0000256" key="3">
    <source>
        <dbReference type="ARBA" id="ARBA00022516"/>
    </source>
</evidence>
<dbReference type="InterPro" id="IPR000089">
    <property type="entry name" value="Biotin_lipoyl"/>
</dbReference>
<dbReference type="PRINTS" id="PR01071">
    <property type="entry name" value="ACOABIOTINCC"/>
</dbReference>
<comment type="pathway">
    <text evidence="1 8">Lipid metabolism; fatty acid biosynthesis.</text>
</comment>
<dbReference type="CDD" id="cd06850">
    <property type="entry name" value="biotinyl_domain"/>
    <property type="match status" value="1"/>
</dbReference>
<keyword evidence="7 8" id="KW-0092">Biotin</keyword>
<name>A0ABW9P615_9LACO</name>
<dbReference type="InterPro" id="IPR001882">
    <property type="entry name" value="Biotin_BS"/>
</dbReference>
<organism evidence="10 11">
    <name type="scientific">Companilactobacillus mishanensis</name>
    <dbReference type="NCBI Taxonomy" id="2486008"/>
    <lineage>
        <taxon>Bacteria</taxon>
        <taxon>Bacillati</taxon>
        <taxon>Bacillota</taxon>
        <taxon>Bacilli</taxon>
        <taxon>Lactobacillales</taxon>
        <taxon>Lactobacillaceae</taxon>
        <taxon>Companilactobacillus</taxon>
    </lineage>
</organism>
<protein>
    <recommendedName>
        <fullName evidence="2 8">Biotin carboxyl carrier protein of acetyl-CoA carboxylase</fullName>
    </recommendedName>
</protein>
<evidence type="ECO:0000256" key="1">
    <source>
        <dbReference type="ARBA" id="ARBA00005194"/>
    </source>
</evidence>
<dbReference type="PROSITE" id="PS50968">
    <property type="entry name" value="BIOTINYL_LIPOYL"/>
    <property type="match status" value="1"/>
</dbReference>
<proteinExistence type="predicted"/>
<evidence type="ECO:0000256" key="4">
    <source>
        <dbReference type="ARBA" id="ARBA00022832"/>
    </source>
</evidence>
<evidence type="ECO:0000256" key="5">
    <source>
        <dbReference type="ARBA" id="ARBA00023098"/>
    </source>
</evidence>
<sequence length="134" mass="14727">MELDRVKALIKMLQDANLSHLEIDDKQGHIILKQKLSEPATQTVVPTVSQQAEVEAERTINAPFVGTFYVSEQPDKAPMIKAGDTVAVGQSVGIIEAMKMMNEVKSEVEGTIDKVLVSNGETVEFDQPLFTLKD</sequence>
<dbReference type="InterPro" id="IPR001249">
    <property type="entry name" value="AcCoA_biotinCC"/>
</dbReference>
<dbReference type="PANTHER" id="PTHR45266">
    <property type="entry name" value="OXALOACETATE DECARBOXYLASE ALPHA CHAIN"/>
    <property type="match status" value="1"/>
</dbReference>
<evidence type="ECO:0000313" key="11">
    <source>
        <dbReference type="Proteomes" id="UP000436655"/>
    </source>
</evidence>
<evidence type="ECO:0000256" key="7">
    <source>
        <dbReference type="ARBA" id="ARBA00023267"/>
    </source>
</evidence>
<evidence type="ECO:0000256" key="6">
    <source>
        <dbReference type="ARBA" id="ARBA00023160"/>
    </source>
</evidence>
<evidence type="ECO:0000256" key="8">
    <source>
        <dbReference type="RuleBase" id="RU364072"/>
    </source>
</evidence>
<comment type="function">
    <text evidence="8">This protein is a component of the acetyl coenzyme A carboxylase complex; first, biotin carboxylase catalyzes the carboxylation of the carrier protein and then the transcarboxylase transfers the carboxyl group to form malonyl-CoA.</text>
</comment>
<dbReference type="EMBL" id="VDFN01000002">
    <property type="protein sequence ID" value="MQS44635.1"/>
    <property type="molecule type" value="Genomic_DNA"/>
</dbReference>
<keyword evidence="5 8" id="KW-0443">Lipid metabolism</keyword>
<keyword evidence="3 8" id="KW-0444">Lipid biosynthesis</keyword>
<dbReference type="InterPro" id="IPR011053">
    <property type="entry name" value="Single_hybrid_motif"/>
</dbReference>
<dbReference type="Proteomes" id="UP000436655">
    <property type="component" value="Unassembled WGS sequence"/>
</dbReference>
<dbReference type="Pfam" id="PF00364">
    <property type="entry name" value="Biotin_lipoyl"/>
    <property type="match status" value="1"/>
</dbReference>
<dbReference type="SUPFAM" id="SSF51230">
    <property type="entry name" value="Single hybrid motif"/>
    <property type="match status" value="1"/>
</dbReference>
<dbReference type="InterPro" id="IPR050709">
    <property type="entry name" value="Biotin_Carboxyl_Carrier/Decarb"/>
</dbReference>
<reference evidence="10 11" key="1">
    <citation type="journal article" date="2019" name="Syst. Appl. Microbiol.">
        <title>Polyphasic characterization of two novel Lactobacillus spp. isolated from blown salami packages: Description of Lactobacillus halodurans sp. nov. and Lactobacillus salsicarnum sp. nov.</title>
        <authorList>
            <person name="Schuster J.A."/>
            <person name="Klingl A."/>
            <person name="Vogel R.F."/>
            <person name="Ehrmann M.A."/>
        </authorList>
    </citation>
    <scope>NUCLEOTIDE SEQUENCE [LARGE SCALE GENOMIC DNA]</scope>
    <source>
        <strain evidence="10 11">TMW 1.2098</strain>
    </source>
</reference>
<keyword evidence="11" id="KW-1185">Reference proteome</keyword>
<accession>A0ABW9P615</accession>
<feature type="domain" description="Lipoyl-binding" evidence="9">
    <location>
        <begin position="57"/>
        <end position="133"/>
    </location>
</feature>
<keyword evidence="6 8" id="KW-0275">Fatty acid biosynthesis</keyword>
<dbReference type="PROSITE" id="PS00188">
    <property type="entry name" value="BIOTIN"/>
    <property type="match status" value="1"/>
</dbReference>
<evidence type="ECO:0000259" key="9">
    <source>
        <dbReference type="PROSITE" id="PS50968"/>
    </source>
</evidence>
<evidence type="ECO:0000256" key="2">
    <source>
        <dbReference type="ARBA" id="ARBA00017562"/>
    </source>
</evidence>
<evidence type="ECO:0000313" key="10">
    <source>
        <dbReference type="EMBL" id="MQS44635.1"/>
    </source>
</evidence>
<comment type="caution">
    <text evidence="10">The sequence shown here is derived from an EMBL/GenBank/DDBJ whole genome shotgun (WGS) entry which is preliminary data.</text>
</comment>
<dbReference type="PANTHER" id="PTHR45266:SF3">
    <property type="entry name" value="OXALOACETATE DECARBOXYLASE ALPHA CHAIN"/>
    <property type="match status" value="1"/>
</dbReference>
<gene>
    <name evidence="10" type="ORF">FHL03_03945</name>
</gene>